<accession>A0ABY2HJV0</accession>
<keyword evidence="3" id="KW-1185">Reference proteome</keyword>
<keyword evidence="1" id="KW-1133">Transmembrane helix</keyword>
<dbReference type="Proteomes" id="UP001642720">
    <property type="component" value="Unassembled WGS sequence"/>
</dbReference>
<feature type="transmembrane region" description="Helical" evidence="1">
    <location>
        <begin position="27"/>
        <end position="48"/>
    </location>
</feature>
<dbReference type="EMBL" id="PPTA01000001">
    <property type="protein sequence ID" value="TFB07802.1"/>
    <property type="molecule type" value="Genomic_DNA"/>
</dbReference>
<dbReference type="RefSeq" id="XP_073564003.1">
    <property type="nucleotide sequence ID" value="XM_073698647.1"/>
</dbReference>
<sequence>MLRGIKAEECIVQGRHLRVPSVSVEPILVASVITVGSGSLCVVVLAVVETIPRLIAAPLTQKQNAVGCRPELQDEAQIVRDQRRMQDAAGKVEERRRHLFYRSLHVHQLLFIVFMGSLTPELEETLRFAISLPPFLQWCCASVAVTRP</sequence>
<gene>
    <name evidence="2" type="ORF">CCMA1212_001213</name>
</gene>
<reference evidence="2 3" key="1">
    <citation type="submission" date="2018-01" db="EMBL/GenBank/DDBJ databases">
        <title>Genome characterization of the sugarcane-associated fungus Trichoderma ghanense CCMA-1212 and their application in lignocelulose bioconversion.</title>
        <authorList>
            <person name="Steindorff A.S."/>
            <person name="Mendes T.D."/>
            <person name="Vilela E.S.D."/>
            <person name="Rodrigues D.S."/>
            <person name="Formighieri E.F."/>
            <person name="Melo I.S."/>
            <person name="Favaro L.C.L."/>
        </authorList>
    </citation>
    <scope>NUCLEOTIDE SEQUENCE [LARGE SCALE GENOMIC DNA]</scope>
    <source>
        <strain evidence="2 3">CCMA-1212</strain>
    </source>
</reference>
<protein>
    <submittedName>
        <fullName evidence="2">Uncharacterized protein</fullName>
    </submittedName>
</protein>
<evidence type="ECO:0000313" key="3">
    <source>
        <dbReference type="Proteomes" id="UP001642720"/>
    </source>
</evidence>
<evidence type="ECO:0000313" key="2">
    <source>
        <dbReference type="EMBL" id="TFB07802.1"/>
    </source>
</evidence>
<dbReference type="GeneID" id="300573097"/>
<evidence type="ECO:0000256" key="1">
    <source>
        <dbReference type="SAM" id="Phobius"/>
    </source>
</evidence>
<comment type="caution">
    <text evidence="2">The sequence shown here is derived from an EMBL/GenBank/DDBJ whole genome shotgun (WGS) entry which is preliminary data.</text>
</comment>
<proteinExistence type="predicted"/>
<keyword evidence="1" id="KW-0472">Membrane</keyword>
<keyword evidence="1" id="KW-0812">Transmembrane</keyword>
<name>A0ABY2HJV0_9HYPO</name>
<organism evidence="2 3">
    <name type="scientific">Trichoderma ghanense</name>
    <dbReference type="NCBI Taxonomy" id="65468"/>
    <lineage>
        <taxon>Eukaryota</taxon>
        <taxon>Fungi</taxon>
        <taxon>Dikarya</taxon>
        <taxon>Ascomycota</taxon>
        <taxon>Pezizomycotina</taxon>
        <taxon>Sordariomycetes</taxon>
        <taxon>Hypocreomycetidae</taxon>
        <taxon>Hypocreales</taxon>
        <taxon>Hypocreaceae</taxon>
        <taxon>Trichoderma</taxon>
    </lineage>
</organism>